<dbReference type="Gene3D" id="1.20.1260.10">
    <property type="match status" value="1"/>
</dbReference>
<accession>A0A5Q2RIV7</accession>
<sequence>MSTPTLTPTHENGTTAKASDVVYVLPERQMTSDRIEQEMEDTGLNRPFVADLLSAMLAHERCGRHLYRSVAGRTHNPVLRNRYEDFGRETEEHVRILEQIIVAMGGDPQYVSPMARATEGQDTKLLESTFLLSGSLDTMTAEMAMLDAVLLAETIDQSNWSAMSAMTAQLPEGDLRETVTGLVEQVVDDEDEHLEWARSMRARMTMLQAQSSTAAALGAKAEEMVETVKGWFAD</sequence>
<dbReference type="AlphaFoldDB" id="A0A5Q2RIV7"/>
<dbReference type="EMBL" id="CP045851">
    <property type="protein sequence ID" value="QGG95733.1"/>
    <property type="molecule type" value="Genomic_DNA"/>
</dbReference>
<dbReference type="SUPFAM" id="SSF47240">
    <property type="entry name" value="Ferritin-like"/>
    <property type="match status" value="1"/>
</dbReference>
<dbReference type="Proteomes" id="UP000334019">
    <property type="component" value="Chromosome"/>
</dbReference>
<organism evidence="1 2">
    <name type="scientific">Actinomarinicola tropica</name>
    <dbReference type="NCBI Taxonomy" id="2789776"/>
    <lineage>
        <taxon>Bacteria</taxon>
        <taxon>Bacillati</taxon>
        <taxon>Actinomycetota</taxon>
        <taxon>Acidimicrobiia</taxon>
        <taxon>Acidimicrobiales</taxon>
        <taxon>Iamiaceae</taxon>
        <taxon>Actinomarinicola</taxon>
    </lineage>
</organism>
<dbReference type="CDD" id="cd00657">
    <property type="entry name" value="Ferritin_like"/>
    <property type="match status" value="1"/>
</dbReference>
<dbReference type="RefSeq" id="WP_153759839.1">
    <property type="nucleotide sequence ID" value="NZ_CP045851.1"/>
</dbReference>
<reference evidence="1 2" key="1">
    <citation type="submission" date="2019-11" db="EMBL/GenBank/DDBJ databases">
        <authorList>
            <person name="He Y."/>
        </authorList>
    </citation>
    <scope>NUCLEOTIDE SEQUENCE [LARGE SCALE GENOMIC DNA]</scope>
    <source>
        <strain evidence="1 2">SCSIO 58843</strain>
    </source>
</reference>
<dbReference type="KEGG" id="atq:GH723_11840"/>
<dbReference type="InterPro" id="IPR009078">
    <property type="entry name" value="Ferritin-like_SF"/>
</dbReference>
<name>A0A5Q2RIV7_9ACTN</name>
<dbReference type="InterPro" id="IPR012347">
    <property type="entry name" value="Ferritin-like"/>
</dbReference>
<evidence type="ECO:0000313" key="2">
    <source>
        <dbReference type="Proteomes" id="UP000334019"/>
    </source>
</evidence>
<proteinExistence type="predicted"/>
<keyword evidence="2" id="KW-1185">Reference proteome</keyword>
<protein>
    <recommendedName>
        <fullName evidence="3">DUF892 family protein</fullName>
    </recommendedName>
</protein>
<evidence type="ECO:0008006" key="3">
    <source>
        <dbReference type="Google" id="ProtNLM"/>
    </source>
</evidence>
<gene>
    <name evidence="1" type="ORF">GH723_11840</name>
</gene>
<evidence type="ECO:0000313" key="1">
    <source>
        <dbReference type="EMBL" id="QGG95733.1"/>
    </source>
</evidence>